<organism evidence="1 2">
    <name type="scientific">Coptis chinensis</name>
    <dbReference type="NCBI Taxonomy" id="261450"/>
    <lineage>
        <taxon>Eukaryota</taxon>
        <taxon>Viridiplantae</taxon>
        <taxon>Streptophyta</taxon>
        <taxon>Embryophyta</taxon>
        <taxon>Tracheophyta</taxon>
        <taxon>Spermatophyta</taxon>
        <taxon>Magnoliopsida</taxon>
        <taxon>Ranunculales</taxon>
        <taxon>Ranunculaceae</taxon>
        <taxon>Coptidoideae</taxon>
        <taxon>Coptis</taxon>
    </lineage>
</organism>
<keyword evidence="2" id="KW-1185">Reference proteome</keyword>
<dbReference type="AlphaFoldDB" id="A0A835M7Y6"/>
<dbReference type="OrthoDB" id="74178at2759"/>
<proteinExistence type="predicted"/>
<gene>
    <name evidence="1" type="ORF">IFM89_036014</name>
</gene>
<comment type="caution">
    <text evidence="1">The sequence shown here is derived from an EMBL/GenBank/DDBJ whole genome shotgun (WGS) entry which is preliminary data.</text>
</comment>
<accession>A0A835M7Y6</accession>
<sequence length="70" mass="8032">ASERRCEELITQVPESTRPLLRQIEAMQRLDLNSIHFLNGNRRQQPGGQMLGLVLNGPSILAFRFEISRE</sequence>
<dbReference type="PANTHER" id="PTHR47347">
    <property type="entry name" value="GOLGIN CANDIDATE 5"/>
    <property type="match status" value="1"/>
</dbReference>
<dbReference type="Proteomes" id="UP000631114">
    <property type="component" value="Unassembled WGS sequence"/>
</dbReference>
<reference evidence="1 2" key="1">
    <citation type="submission" date="2020-10" db="EMBL/GenBank/DDBJ databases">
        <title>The Coptis chinensis genome and diversification of protoberbering-type alkaloids.</title>
        <authorList>
            <person name="Wang B."/>
            <person name="Shu S."/>
            <person name="Song C."/>
            <person name="Liu Y."/>
        </authorList>
    </citation>
    <scope>NUCLEOTIDE SEQUENCE [LARGE SCALE GENOMIC DNA]</scope>
    <source>
        <strain evidence="1">HL-2020</strain>
        <tissue evidence="1">Leaf</tissue>
    </source>
</reference>
<feature type="non-terminal residue" evidence="1">
    <location>
        <position position="70"/>
    </location>
</feature>
<dbReference type="EMBL" id="JADFTS010000002">
    <property type="protein sequence ID" value="KAF9623033.1"/>
    <property type="molecule type" value="Genomic_DNA"/>
</dbReference>
<evidence type="ECO:0000313" key="1">
    <source>
        <dbReference type="EMBL" id="KAF9623033.1"/>
    </source>
</evidence>
<evidence type="ECO:0000313" key="2">
    <source>
        <dbReference type="Proteomes" id="UP000631114"/>
    </source>
</evidence>
<name>A0A835M7Y6_9MAGN</name>
<dbReference type="PANTHER" id="PTHR47347:SF2">
    <property type="entry name" value="GOLGIN CANDIDATE 5"/>
    <property type="match status" value="1"/>
</dbReference>
<protein>
    <submittedName>
        <fullName evidence="1">Uncharacterized protein</fullName>
    </submittedName>
</protein>